<evidence type="ECO:0000313" key="2">
    <source>
        <dbReference type="EMBL" id="RDZ07695.1"/>
    </source>
</evidence>
<dbReference type="RefSeq" id="WP_116078354.1">
    <property type="nucleotide sequence ID" value="NZ_CP187639.1"/>
</dbReference>
<organism evidence="2 3">
    <name type="scientific">Priestia megaterium</name>
    <name type="common">Bacillus megaterium</name>
    <dbReference type="NCBI Taxonomy" id="1404"/>
    <lineage>
        <taxon>Bacteria</taxon>
        <taxon>Bacillati</taxon>
        <taxon>Bacillota</taxon>
        <taxon>Bacilli</taxon>
        <taxon>Bacillales</taxon>
        <taxon>Bacillaceae</taxon>
        <taxon>Priestia</taxon>
    </lineage>
</organism>
<sequence>MTASKHRRMISLSEEADEYLHKHMKERGYRFPGDAIADIIRKYERLKNNEPDETFLDAATIDAIGQAYLKRASGFYQYLDNELSEVKETTKNTQIDTRVLMELVNNLYDHLNIQKFKSTQFDETEATKKAKRVALHKIQEERMQFTEKRKQEAAEEMDHLFED</sequence>
<gene>
    <name evidence="2" type="ORF">C3744_27455</name>
</gene>
<dbReference type="AlphaFoldDB" id="A0A3D8WUE8"/>
<name>A0A3D8WUE8_PRIMG</name>
<feature type="coiled-coil region" evidence="1">
    <location>
        <begin position="135"/>
        <end position="163"/>
    </location>
</feature>
<comment type="caution">
    <text evidence="2">The sequence shown here is derived from an EMBL/GenBank/DDBJ whole genome shotgun (WGS) entry which is preliminary data.</text>
</comment>
<dbReference type="EMBL" id="PQWM01000053">
    <property type="protein sequence ID" value="RDZ07695.1"/>
    <property type="molecule type" value="Genomic_DNA"/>
</dbReference>
<accession>A0A3D8WUE8</accession>
<reference evidence="2 3" key="1">
    <citation type="journal article" date="2018" name="Appl. Environ. Microbiol.">
        <title>Antimicrobial susceptibility testing and tentative epidemiological cut-off values of five Bacillus species relevant for use as animal feed additives or for plant protection.</title>
        <authorList>
            <person name="Agerso Y."/>
            <person name="Stuer-Lauridsen B."/>
            <person name="Bjerre K."/>
            <person name="Jensen M.G."/>
            <person name="Johansen E."/>
            <person name="Bennedsen M."/>
            <person name="Brockmann E."/>
            <person name="Nielsen B."/>
        </authorList>
    </citation>
    <scope>NUCLEOTIDE SEQUENCE [LARGE SCALE GENOMIC DNA]</scope>
    <source>
        <strain evidence="2 3">CHCC20162</strain>
    </source>
</reference>
<protein>
    <submittedName>
        <fullName evidence="2">Uncharacterized protein</fullName>
    </submittedName>
</protein>
<evidence type="ECO:0000313" key="3">
    <source>
        <dbReference type="Proteomes" id="UP000256519"/>
    </source>
</evidence>
<keyword evidence="1" id="KW-0175">Coiled coil</keyword>
<dbReference type="Proteomes" id="UP000256519">
    <property type="component" value="Unassembled WGS sequence"/>
</dbReference>
<evidence type="ECO:0000256" key="1">
    <source>
        <dbReference type="SAM" id="Coils"/>
    </source>
</evidence>
<proteinExistence type="predicted"/>